<reference evidence="1 2" key="1">
    <citation type="submission" date="2014-04" db="EMBL/GenBank/DDBJ databases">
        <authorList>
            <consortium name="DOE Joint Genome Institute"/>
            <person name="Kuo A."/>
            <person name="Ruytinx J."/>
            <person name="Rineau F."/>
            <person name="Colpaert J."/>
            <person name="Kohler A."/>
            <person name="Nagy L.G."/>
            <person name="Floudas D."/>
            <person name="Copeland A."/>
            <person name="Barry K.W."/>
            <person name="Cichocki N."/>
            <person name="Veneault-Fourrey C."/>
            <person name="LaButti K."/>
            <person name="Lindquist E.A."/>
            <person name="Lipzen A."/>
            <person name="Lundell T."/>
            <person name="Morin E."/>
            <person name="Murat C."/>
            <person name="Sun H."/>
            <person name="Tunlid A."/>
            <person name="Henrissat B."/>
            <person name="Grigoriev I.V."/>
            <person name="Hibbett D.S."/>
            <person name="Martin F."/>
            <person name="Nordberg H.P."/>
            <person name="Cantor M.N."/>
            <person name="Hua S.X."/>
        </authorList>
    </citation>
    <scope>NUCLEOTIDE SEQUENCE [LARGE SCALE GENOMIC DNA]</scope>
    <source>
        <strain evidence="1 2">UH-Slu-Lm8-n1</strain>
    </source>
</reference>
<dbReference type="HOGENOM" id="CLU_2814108_0_0_1"/>
<organism evidence="1 2">
    <name type="scientific">Suillus luteus UH-Slu-Lm8-n1</name>
    <dbReference type="NCBI Taxonomy" id="930992"/>
    <lineage>
        <taxon>Eukaryota</taxon>
        <taxon>Fungi</taxon>
        <taxon>Dikarya</taxon>
        <taxon>Basidiomycota</taxon>
        <taxon>Agaricomycotina</taxon>
        <taxon>Agaricomycetes</taxon>
        <taxon>Agaricomycetidae</taxon>
        <taxon>Boletales</taxon>
        <taxon>Suillineae</taxon>
        <taxon>Suillaceae</taxon>
        <taxon>Suillus</taxon>
    </lineage>
</organism>
<keyword evidence="2" id="KW-1185">Reference proteome</keyword>
<accession>A0A0C9ZUM3</accession>
<sequence length="67" mass="7766">MRARQYHVVPCICCRVRCTREPERVTLMTFHKSRALEIFMTNLYEGASRVPGREQVSVGGLVDRRAK</sequence>
<proteinExistence type="predicted"/>
<name>A0A0C9ZUM3_9AGAM</name>
<dbReference type="InParanoid" id="A0A0C9ZUM3"/>
<protein>
    <submittedName>
        <fullName evidence="1">Uncharacterized protein</fullName>
    </submittedName>
</protein>
<gene>
    <name evidence="1" type="ORF">CY34DRAFT_200062</name>
</gene>
<evidence type="ECO:0000313" key="1">
    <source>
        <dbReference type="EMBL" id="KIK41555.1"/>
    </source>
</evidence>
<dbReference type="Proteomes" id="UP000054485">
    <property type="component" value="Unassembled WGS sequence"/>
</dbReference>
<evidence type="ECO:0000313" key="2">
    <source>
        <dbReference type="Proteomes" id="UP000054485"/>
    </source>
</evidence>
<dbReference type="EMBL" id="KN835265">
    <property type="protein sequence ID" value="KIK41555.1"/>
    <property type="molecule type" value="Genomic_DNA"/>
</dbReference>
<dbReference type="AlphaFoldDB" id="A0A0C9ZUM3"/>
<reference evidence="2" key="2">
    <citation type="submission" date="2015-01" db="EMBL/GenBank/DDBJ databases">
        <title>Evolutionary Origins and Diversification of the Mycorrhizal Mutualists.</title>
        <authorList>
            <consortium name="DOE Joint Genome Institute"/>
            <consortium name="Mycorrhizal Genomics Consortium"/>
            <person name="Kohler A."/>
            <person name="Kuo A."/>
            <person name="Nagy L.G."/>
            <person name="Floudas D."/>
            <person name="Copeland A."/>
            <person name="Barry K.W."/>
            <person name="Cichocki N."/>
            <person name="Veneault-Fourrey C."/>
            <person name="LaButti K."/>
            <person name="Lindquist E.A."/>
            <person name="Lipzen A."/>
            <person name="Lundell T."/>
            <person name="Morin E."/>
            <person name="Murat C."/>
            <person name="Riley R."/>
            <person name="Ohm R."/>
            <person name="Sun H."/>
            <person name="Tunlid A."/>
            <person name="Henrissat B."/>
            <person name="Grigoriev I.V."/>
            <person name="Hibbett D.S."/>
            <person name="Martin F."/>
        </authorList>
    </citation>
    <scope>NUCLEOTIDE SEQUENCE [LARGE SCALE GENOMIC DNA]</scope>
    <source>
        <strain evidence="2">UH-Slu-Lm8-n1</strain>
    </source>
</reference>